<feature type="transmembrane region" description="Helical" evidence="8">
    <location>
        <begin position="173"/>
        <end position="191"/>
    </location>
</feature>
<dbReference type="PANTHER" id="PTHR22926">
    <property type="entry name" value="PHOSPHO-N-ACETYLMURAMOYL-PENTAPEPTIDE-TRANSFERASE"/>
    <property type="match status" value="1"/>
</dbReference>
<feature type="binding site" evidence="7">
    <location>
        <position position="231"/>
    </location>
    <ligand>
        <name>Mg(2+)</name>
        <dbReference type="ChEBI" id="CHEBI:18420"/>
    </ligand>
</feature>
<keyword evidence="6 8" id="KW-0472">Membrane</keyword>
<dbReference type="GO" id="GO:0016780">
    <property type="term" value="F:phosphotransferase activity, for other substituted phosphate groups"/>
    <property type="evidence" value="ECO:0007669"/>
    <property type="project" value="InterPro"/>
</dbReference>
<dbReference type="HOGENOM" id="CLU_023982_1_1_10"/>
<dbReference type="InterPro" id="IPR018480">
    <property type="entry name" value="PNAcMuramoyl-5peptid_Trfase_CS"/>
</dbReference>
<dbReference type="EC" id="2.7.8.-" evidence="9"/>
<dbReference type="AlphaFoldDB" id="E7RRG6"/>
<evidence type="ECO:0000313" key="9">
    <source>
        <dbReference type="EMBL" id="EFZ36854.1"/>
    </source>
</evidence>
<evidence type="ECO:0000256" key="5">
    <source>
        <dbReference type="ARBA" id="ARBA00022989"/>
    </source>
</evidence>
<feature type="transmembrane region" description="Helical" evidence="8">
    <location>
        <begin position="197"/>
        <end position="215"/>
    </location>
</feature>
<dbReference type="EMBL" id="AEPE02000005">
    <property type="protein sequence ID" value="EFZ36854.1"/>
    <property type="molecule type" value="Genomic_DNA"/>
</dbReference>
<feature type="transmembrane region" description="Helical" evidence="8">
    <location>
        <begin position="145"/>
        <end position="161"/>
    </location>
</feature>
<reference evidence="9" key="1">
    <citation type="submission" date="2011-01" db="EMBL/GenBank/DDBJ databases">
        <authorList>
            <person name="Muzny D."/>
            <person name="Qin X."/>
            <person name="Buhay C."/>
            <person name="Dugan-Rocha S."/>
            <person name="Ding Y."/>
            <person name="Chen G."/>
            <person name="Hawes A."/>
            <person name="Holder M."/>
            <person name="Jhangiani S."/>
            <person name="Johnson A."/>
            <person name="Khan Z."/>
            <person name="Li Z."/>
            <person name="Liu W."/>
            <person name="Liu X."/>
            <person name="Perez L."/>
            <person name="Shen H."/>
            <person name="Wang Q."/>
            <person name="Watt J."/>
            <person name="Xi L."/>
            <person name="Xin Y."/>
            <person name="Zhou J."/>
            <person name="Deng J."/>
            <person name="Jiang H."/>
            <person name="Liu Y."/>
            <person name="Qu J."/>
            <person name="Song X.-Z."/>
            <person name="Zhang L."/>
            <person name="Villasana D."/>
            <person name="Johnson A."/>
            <person name="Liu J."/>
            <person name="Liyanage D."/>
            <person name="Lorensuhewa L."/>
            <person name="Robinson T."/>
            <person name="Song A."/>
            <person name="Song B.-B."/>
            <person name="Dinh H."/>
            <person name="Thornton R."/>
            <person name="Coyle M."/>
            <person name="Francisco L."/>
            <person name="Jackson L."/>
            <person name="Javaid M."/>
            <person name="Korchina V."/>
            <person name="Kovar C."/>
            <person name="Mata R."/>
            <person name="Mathew T."/>
            <person name="Ngo R."/>
            <person name="Nguyen L."/>
            <person name="Nguyen N."/>
            <person name="Okwuonu G."/>
            <person name="Ongeri F."/>
            <person name="Pham C."/>
            <person name="Simmons D."/>
            <person name="Wilczek-Boney K."/>
            <person name="Hale W."/>
            <person name="Jakkamsetti A."/>
            <person name="Pham P."/>
            <person name="Ruth R."/>
            <person name="San Lucas F."/>
            <person name="Warren J."/>
            <person name="Zhang J."/>
            <person name="Zhao Z."/>
            <person name="Zhou C."/>
            <person name="Zhu D."/>
            <person name="Lee S."/>
            <person name="Bess C."/>
            <person name="Blankenburg K."/>
            <person name="Forbes L."/>
            <person name="Fu Q."/>
            <person name="Gubbala S."/>
            <person name="Hirani K."/>
            <person name="Jayaseelan J.C."/>
            <person name="Lara F."/>
            <person name="Munidasa M."/>
            <person name="Palculict T."/>
            <person name="Patil S."/>
            <person name="Pu L.-L."/>
            <person name="Saada N."/>
            <person name="Tang L."/>
            <person name="Weissenberger G."/>
            <person name="Zhu Y."/>
            <person name="Hemphill L."/>
            <person name="Shang Y."/>
            <person name="Youmans B."/>
            <person name="Ayvaz T."/>
            <person name="Ross M."/>
            <person name="Santibanez J."/>
            <person name="Aqrawi P."/>
            <person name="Gross S."/>
            <person name="Joshi V."/>
            <person name="Fowler G."/>
            <person name="Nazareth L."/>
            <person name="Reid J."/>
            <person name="Worley K."/>
            <person name="Petrosino J."/>
            <person name="Highlander S."/>
            <person name="Gibbs R."/>
        </authorList>
    </citation>
    <scope>NUCLEOTIDE SEQUENCE [LARGE SCALE GENOMIC DNA]</scope>
    <source>
        <strain evidence="9">ATCC 33269</strain>
    </source>
</reference>
<dbReference type="GO" id="GO:0009103">
    <property type="term" value="P:lipopolysaccharide biosynthetic process"/>
    <property type="evidence" value="ECO:0007669"/>
    <property type="project" value="TreeGrafter"/>
</dbReference>
<dbReference type="RefSeq" id="WP_004369940.1">
    <property type="nucleotide sequence ID" value="NZ_GL833119.1"/>
</dbReference>
<evidence type="ECO:0000256" key="6">
    <source>
        <dbReference type="ARBA" id="ARBA00023136"/>
    </source>
</evidence>
<dbReference type="Proteomes" id="UP000005580">
    <property type="component" value="Unassembled WGS sequence"/>
</dbReference>
<dbReference type="PROSITE" id="PS01348">
    <property type="entry name" value="MRAY_2"/>
    <property type="match status" value="1"/>
</dbReference>
<dbReference type="GO" id="GO:0046872">
    <property type="term" value="F:metal ion binding"/>
    <property type="evidence" value="ECO:0007669"/>
    <property type="project" value="UniProtKB-KW"/>
</dbReference>
<dbReference type="STRING" id="28134.SAMN05444288_1406"/>
<keyword evidence="7" id="KW-0479">Metal-binding</keyword>
<organism evidence="9 10">
    <name type="scientific">Hoylesella oralis ATCC 33269</name>
    <dbReference type="NCBI Taxonomy" id="873533"/>
    <lineage>
        <taxon>Bacteria</taxon>
        <taxon>Pseudomonadati</taxon>
        <taxon>Bacteroidota</taxon>
        <taxon>Bacteroidia</taxon>
        <taxon>Bacteroidales</taxon>
        <taxon>Prevotellaceae</taxon>
        <taxon>Hoylesella</taxon>
    </lineage>
</organism>
<feature type="transmembrane region" description="Helical" evidence="8">
    <location>
        <begin position="84"/>
        <end position="104"/>
    </location>
</feature>
<evidence type="ECO:0000256" key="3">
    <source>
        <dbReference type="ARBA" id="ARBA00022679"/>
    </source>
</evidence>
<keyword evidence="4 8" id="KW-0812">Transmembrane</keyword>
<dbReference type="eggNOG" id="COG0472">
    <property type="taxonomic scope" value="Bacteria"/>
</dbReference>
<feature type="transmembrane region" description="Helical" evidence="8">
    <location>
        <begin position="337"/>
        <end position="359"/>
    </location>
</feature>
<name>E7RRG6_9BACT</name>
<keyword evidence="3 9" id="KW-0808">Transferase</keyword>
<comment type="subcellular location">
    <subcellularLocation>
        <location evidence="1">Cell membrane</location>
        <topology evidence="1">Multi-pass membrane protein</topology>
    </subcellularLocation>
</comment>
<feature type="transmembrane region" description="Helical" evidence="8">
    <location>
        <begin position="227"/>
        <end position="246"/>
    </location>
</feature>
<comment type="cofactor">
    <cofactor evidence="7">
        <name>Mg(2+)</name>
        <dbReference type="ChEBI" id="CHEBI:18420"/>
    </cofactor>
</comment>
<feature type="transmembrane region" description="Helical" evidence="8">
    <location>
        <begin position="6"/>
        <end position="31"/>
    </location>
</feature>
<comment type="caution">
    <text evidence="9">The sequence shown here is derived from an EMBL/GenBank/DDBJ whole genome shotgun (WGS) entry which is preliminary data.</text>
</comment>
<accession>E7RRG6</accession>
<dbReference type="InterPro" id="IPR000715">
    <property type="entry name" value="Glycosyl_transferase_4"/>
</dbReference>
<keyword evidence="5 8" id="KW-1133">Transmembrane helix</keyword>
<feature type="transmembrane region" description="Helical" evidence="8">
    <location>
        <begin position="52"/>
        <end position="72"/>
    </location>
</feature>
<evidence type="ECO:0000256" key="1">
    <source>
        <dbReference type="ARBA" id="ARBA00004651"/>
    </source>
</evidence>
<evidence type="ECO:0000313" key="10">
    <source>
        <dbReference type="Proteomes" id="UP000005580"/>
    </source>
</evidence>
<dbReference type="GO" id="GO:0044038">
    <property type="term" value="P:cell wall macromolecule biosynthetic process"/>
    <property type="evidence" value="ECO:0007669"/>
    <property type="project" value="TreeGrafter"/>
</dbReference>
<feature type="transmembrane region" description="Helical" evidence="8">
    <location>
        <begin position="306"/>
        <end position="331"/>
    </location>
</feature>
<dbReference type="GO" id="GO:0005886">
    <property type="term" value="C:plasma membrane"/>
    <property type="evidence" value="ECO:0007669"/>
    <property type="project" value="UniProtKB-SubCell"/>
</dbReference>
<evidence type="ECO:0000256" key="2">
    <source>
        <dbReference type="ARBA" id="ARBA00022475"/>
    </source>
</evidence>
<evidence type="ECO:0000256" key="4">
    <source>
        <dbReference type="ARBA" id="ARBA00022692"/>
    </source>
</evidence>
<keyword evidence="10" id="KW-1185">Reference proteome</keyword>
<evidence type="ECO:0000256" key="8">
    <source>
        <dbReference type="SAM" id="Phobius"/>
    </source>
</evidence>
<sequence length="368" mass="41766">MTNIDIIIIIGALLLSMICGFLSIPLILNYCKKEKLYDAPNSRKMHKIPVPRLGGISFMPSMLIAVIIALFVLNKNSDGHNTQINLWSLYFLISLFIIYIVGLIDDLIGLNASIKFTVQSIAATIIPLSGLYINNLYGLFGIHDIPFWVGVPLTVFIIVFIDNAMNLIDGIDGLCASISIIALIGFMIGFYTEGLEVYCIMIAGMIGVLIPYLYFNLFGKVENNRKIFMGDSGSLTLGFILSVLFIKYSMDNPNVMHFYLSRMPIGYSLLIIPTFDVVRIILYRIRNHRPIFDADKNHIHHKLMRIGISMHNTLIIILIIDIAFVVINILLYPKLGFTIIFLLDIFIYTLFHLILNYYIGKRRKKEII</sequence>
<dbReference type="Pfam" id="PF00953">
    <property type="entry name" value="Glycos_transf_4"/>
    <property type="match status" value="1"/>
</dbReference>
<dbReference type="CDD" id="cd06853">
    <property type="entry name" value="GT_WecA_like"/>
    <property type="match status" value="1"/>
</dbReference>
<evidence type="ECO:0000256" key="7">
    <source>
        <dbReference type="PIRSR" id="PIRSR600715-1"/>
    </source>
</evidence>
<protein>
    <submittedName>
        <fullName evidence="9">Glycosyltransferase, group 4 family</fullName>
        <ecNumber evidence="9">2.7.8.-</ecNumber>
    </submittedName>
</protein>
<dbReference type="PANTHER" id="PTHR22926:SF3">
    <property type="entry name" value="UNDECAPRENYL-PHOSPHATE ALPHA-N-ACETYLGLUCOSAMINYL 1-PHOSPHATE TRANSFERASE"/>
    <property type="match status" value="1"/>
</dbReference>
<proteinExistence type="predicted"/>
<gene>
    <name evidence="9" type="primary">mraY2</name>
    <name evidence="9" type="ORF">HMPREF0663_11767</name>
</gene>
<keyword evidence="2" id="KW-1003">Cell membrane</keyword>
<feature type="transmembrane region" description="Helical" evidence="8">
    <location>
        <begin position="266"/>
        <end position="285"/>
    </location>
</feature>
<feature type="binding site" evidence="7">
    <location>
        <position position="166"/>
    </location>
    <ligand>
        <name>Mg(2+)</name>
        <dbReference type="ChEBI" id="CHEBI:18420"/>
    </ligand>
</feature>
<keyword evidence="7" id="KW-0460">Magnesium</keyword>
<dbReference type="GO" id="GO:0071555">
    <property type="term" value="P:cell wall organization"/>
    <property type="evidence" value="ECO:0007669"/>
    <property type="project" value="TreeGrafter"/>
</dbReference>